<keyword evidence="3" id="KW-1185">Reference proteome</keyword>
<reference evidence="2 3" key="1">
    <citation type="journal article" date="2008" name="Nat. Biotechnol.">
        <title>Genome sequencing and analysis of the filamentous fungus Penicillium chrysogenum.</title>
        <authorList>
            <person name="van den Berg M.A."/>
            <person name="Albang R."/>
            <person name="Albermann K."/>
            <person name="Badger J.H."/>
            <person name="Daran J.-M."/>
            <person name="Driessen A.J.M."/>
            <person name="Garcia-Estrada C."/>
            <person name="Fedorova N.D."/>
            <person name="Harris D.M."/>
            <person name="Heijne W.H.M."/>
            <person name="Joardar V.S."/>
            <person name="Kiel J.A.K.W."/>
            <person name="Kovalchuk A."/>
            <person name="Martin J.F."/>
            <person name="Nierman W.C."/>
            <person name="Nijland J.G."/>
            <person name="Pronk J.T."/>
            <person name="Roubos J.A."/>
            <person name="van der Klei I.J."/>
            <person name="van Peij N.N.M.E."/>
            <person name="Veenhuis M."/>
            <person name="von Doehren H."/>
            <person name="Wagner C."/>
            <person name="Wortman J.R."/>
            <person name="Bovenberg R.A.L."/>
        </authorList>
    </citation>
    <scope>NUCLEOTIDE SEQUENCE [LARGE SCALE GENOMIC DNA]</scope>
    <source>
        <strain evidence="3">ATCC 28089 / DSM 1075 / NRRL 1951 / Wisconsin 54-1255</strain>
    </source>
</reference>
<dbReference type="AlphaFoldDB" id="B6HPW4"/>
<feature type="compositionally biased region" description="Basic and acidic residues" evidence="1">
    <location>
        <begin position="84"/>
        <end position="100"/>
    </location>
</feature>
<dbReference type="VEuPathDB" id="FungiDB:PCH_Pc22g11060"/>
<feature type="compositionally biased region" description="Basic and acidic residues" evidence="1">
    <location>
        <begin position="270"/>
        <end position="279"/>
    </location>
</feature>
<sequence>MNNLRNSGWCVCRLSVEIFPVSIASCPGDIYLHTSRPTVTGIGSRKGLAQSSLPHFDTTISLYFVVLSPSLSRIRRISKNFPRFDERRGGESYRPADRNGRSPSRAYEIRHRRSPPRTRSPPRPRADTWVPSSNRGYGRTRSRSPPYRRRSRTPPGRNFGSHPYERRRSPPRRFSPRISPRRDERARSPPQKWRSKSPYGDGRSHNGSRARNSPRRIRDTTPGSQVFRSARRDGPAVLNIDKPTRPPSPRVQAEALLPQSPIHPSHRGHPRDAAKRDRTLSPSTRVSPAHALASQPALVSRCSSPDVEKPVVISRRSRSRSPIRSPVPLQRSSKSSGRSPYRDQVYDTEFSHPQQRQDHEDRVSFGNHSPFSIRAHLEPQTSGTQVGGNIPTQPKNHSASPLPLPPSGPYQGPRPPSNQHRGPSHASLLSAPTRPRRGPGPREAWTGSPPVRRGPVAASHAPPAGPRASFSSPVPGGSYRHPTSRQPNTPSVTQPLAQKGVNHLAGLCTIVPEGRSLPSLLDPTVEKRLAQLDADKEKLLEQIAETQRSKRAGLRDWDRLDRESSICALKSELAEGHLQRMADESIGSGNLF</sequence>
<feature type="compositionally biased region" description="Pro residues" evidence="1">
    <location>
        <begin position="402"/>
        <end position="416"/>
    </location>
</feature>
<dbReference type="Proteomes" id="UP000000724">
    <property type="component" value="Contig Pc00c22"/>
</dbReference>
<organism evidence="2 3">
    <name type="scientific">Penicillium rubens (strain ATCC 28089 / DSM 1075 / NRRL 1951 / Wisconsin 54-1255)</name>
    <name type="common">Penicillium chrysogenum</name>
    <dbReference type="NCBI Taxonomy" id="500485"/>
    <lineage>
        <taxon>Eukaryota</taxon>
        <taxon>Fungi</taxon>
        <taxon>Dikarya</taxon>
        <taxon>Ascomycota</taxon>
        <taxon>Pezizomycotina</taxon>
        <taxon>Eurotiomycetes</taxon>
        <taxon>Eurotiomycetidae</taxon>
        <taxon>Eurotiales</taxon>
        <taxon>Aspergillaceae</taxon>
        <taxon>Penicillium</taxon>
        <taxon>Penicillium chrysogenum species complex</taxon>
    </lineage>
</organism>
<gene>
    <name evidence="2" type="ORF">Pc22g11060</name>
    <name evidence="2" type="ORF">PCH_Pc22g11060</name>
</gene>
<dbReference type="BioCyc" id="PCHR:PC22G11060-MONOMER"/>
<dbReference type="STRING" id="500485.B6HPW4"/>
<protein>
    <submittedName>
        <fullName evidence="2">Pc22g11060 protein</fullName>
    </submittedName>
</protein>
<feature type="region of interest" description="Disordered" evidence="1">
    <location>
        <begin position="380"/>
        <end position="495"/>
    </location>
</feature>
<feature type="compositionally biased region" description="Basic residues" evidence="1">
    <location>
        <begin position="110"/>
        <end position="122"/>
    </location>
</feature>
<feature type="compositionally biased region" description="Polar residues" evidence="1">
    <location>
        <begin position="484"/>
        <end position="495"/>
    </location>
</feature>
<dbReference type="HOGENOM" id="CLU_024585_0_0_1"/>
<evidence type="ECO:0000313" key="3">
    <source>
        <dbReference type="Proteomes" id="UP000000724"/>
    </source>
</evidence>
<feature type="compositionally biased region" description="Basic residues" evidence="1">
    <location>
        <begin position="138"/>
        <end position="152"/>
    </location>
</feature>
<feature type="compositionally biased region" description="Basic residues" evidence="1">
    <location>
        <begin position="206"/>
        <end position="215"/>
    </location>
</feature>
<evidence type="ECO:0000313" key="2">
    <source>
        <dbReference type="EMBL" id="CAP98394.1"/>
    </source>
</evidence>
<accession>B6HPW4</accession>
<evidence type="ECO:0000256" key="1">
    <source>
        <dbReference type="SAM" id="MobiDB-lite"/>
    </source>
</evidence>
<dbReference type="EMBL" id="AM920437">
    <property type="protein sequence ID" value="CAP98394.1"/>
    <property type="molecule type" value="Genomic_DNA"/>
</dbReference>
<proteinExistence type="predicted"/>
<feature type="region of interest" description="Disordered" evidence="1">
    <location>
        <begin position="349"/>
        <end position="368"/>
    </location>
</feature>
<dbReference type="eggNOG" id="ENOG502S8Z8">
    <property type="taxonomic scope" value="Eukaryota"/>
</dbReference>
<dbReference type="OrthoDB" id="5424692at2759"/>
<feature type="region of interest" description="Disordered" evidence="1">
    <location>
        <begin position="84"/>
        <end position="343"/>
    </location>
</feature>
<dbReference type="OMA" id="QAHESRM"/>
<name>B6HPW4_PENRW</name>